<evidence type="ECO:0000256" key="5">
    <source>
        <dbReference type="ARBA" id="ARBA00023274"/>
    </source>
</evidence>
<keyword evidence="4 7" id="KW-0689">Ribosomal protein</keyword>
<dbReference type="Pfam" id="PF00861">
    <property type="entry name" value="Ribosomal_L18p"/>
    <property type="match status" value="1"/>
</dbReference>
<dbReference type="HAMAP" id="MF_01337_B">
    <property type="entry name" value="Ribosomal_uL18_B"/>
    <property type="match status" value="1"/>
</dbReference>
<dbReference type="NCBIfam" id="TIGR00060">
    <property type="entry name" value="L18_bact"/>
    <property type="match status" value="1"/>
</dbReference>
<dbReference type="EMBL" id="JAMXIB010000007">
    <property type="protein sequence ID" value="MCO5725246.1"/>
    <property type="molecule type" value="Genomic_DNA"/>
</dbReference>
<accession>A0ABT1AZ83</accession>
<evidence type="ECO:0000256" key="6">
    <source>
        <dbReference type="ARBA" id="ARBA00035197"/>
    </source>
</evidence>
<dbReference type="RefSeq" id="WP_252741621.1">
    <property type="nucleotide sequence ID" value="NZ_JAMXIB010000007.1"/>
</dbReference>
<dbReference type="SUPFAM" id="SSF53137">
    <property type="entry name" value="Translational machinery components"/>
    <property type="match status" value="1"/>
</dbReference>
<name>A0ABT1AZ83_9FLAO</name>
<evidence type="ECO:0000256" key="1">
    <source>
        <dbReference type="ARBA" id="ARBA00007116"/>
    </source>
</evidence>
<comment type="caution">
    <text evidence="8">The sequence shown here is derived from an EMBL/GenBank/DDBJ whole genome shotgun (WGS) entry which is preliminary data.</text>
</comment>
<sequence>MGLSKSEKRNKIRRRIRKVSFGTPERPRLSVFRSNKEIYAQIIDDTTGKTLVAASSRDKDLSASKGTKSEIASEVGKVLAKKAQSAGVEAVAFDRGGYQYHGRVKSLADGAREGGLKF</sequence>
<evidence type="ECO:0000256" key="3">
    <source>
        <dbReference type="ARBA" id="ARBA00022884"/>
    </source>
</evidence>
<evidence type="ECO:0000256" key="2">
    <source>
        <dbReference type="ARBA" id="ARBA00022730"/>
    </source>
</evidence>
<dbReference type="PANTHER" id="PTHR12899:SF3">
    <property type="entry name" value="LARGE RIBOSOMAL SUBUNIT PROTEIN UL18M"/>
    <property type="match status" value="1"/>
</dbReference>
<reference evidence="8 9" key="1">
    <citation type="submission" date="2022-06" db="EMBL/GenBank/DDBJ databases">
        <authorList>
            <person name="Xuan X."/>
        </authorList>
    </citation>
    <scope>NUCLEOTIDE SEQUENCE [LARGE SCALE GENOMIC DNA]</scope>
    <source>
        <strain evidence="8 9">2V75</strain>
    </source>
</reference>
<protein>
    <recommendedName>
        <fullName evidence="6 7">Large ribosomal subunit protein uL18</fullName>
    </recommendedName>
</protein>
<dbReference type="InterPro" id="IPR004389">
    <property type="entry name" value="Ribosomal_uL18_bac-type"/>
</dbReference>
<dbReference type="GO" id="GO:0005840">
    <property type="term" value="C:ribosome"/>
    <property type="evidence" value="ECO:0007669"/>
    <property type="project" value="UniProtKB-KW"/>
</dbReference>
<gene>
    <name evidence="7 8" type="primary">rplR</name>
    <name evidence="8" type="ORF">NG653_10295</name>
</gene>
<organism evidence="8 9">
    <name type="scientific">Robiginitalea marina</name>
    <dbReference type="NCBI Taxonomy" id="2954105"/>
    <lineage>
        <taxon>Bacteria</taxon>
        <taxon>Pseudomonadati</taxon>
        <taxon>Bacteroidota</taxon>
        <taxon>Flavobacteriia</taxon>
        <taxon>Flavobacteriales</taxon>
        <taxon>Flavobacteriaceae</taxon>
        <taxon>Robiginitalea</taxon>
    </lineage>
</organism>
<evidence type="ECO:0000256" key="4">
    <source>
        <dbReference type="ARBA" id="ARBA00022980"/>
    </source>
</evidence>
<comment type="similarity">
    <text evidence="1 7">Belongs to the universal ribosomal protein uL18 family.</text>
</comment>
<dbReference type="Gene3D" id="3.30.420.100">
    <property type="match status" value="1"/>
</dbReference>
<keyword evidence="3 7" id="KW-0694">RNA-binding</keyword>
<keyword evidence="5 7" id="KW-0687">Ribonucleoprotein</keyword>
<comment type="function">
    <text evidence="7">This is one of the proteins that bind and probably mediate the attachment of the 5S RNA into the large ribosomal subunit, where it forms part of the central protuberance.</text>
</comment>
<dbReference type="Proteomes" id="UP001206312">
    <property type="component" value="Unassembled WGS sequence"/>
</dbReference>
<keyword evidence="2 7" id="KW-0699">rRNA-binding</keyword>
<dbReference type="CDD" id="cd00432">
    <property type="entry name" value="Ribosomal_L18_L5e"/>
    <property type="match status" value="1"/>
</dbReference>
<dbReference type="PANTHER" id="PTHR12899">
    <property type="entry name" value="39S RIBOSOMAL PROTEIN L18, MITOCHONDRIAL"/>
    <property type="match status" value="1"/>
</dbReference>
<evidence type="ECO:0000313" key="8">
    <source>
        <dbReference type="EMBL" id="MCO5725246.1"/>
    </source>
</evidence>
<proteinExistence type="inferred from homology"/>
<dbReference type="InterPro" id="IPR005484">
    <property type="entry name" value="Ribosomal_uL18_bac/plant/anim"/>
</dbReference>
<keyword evidence="9" id="KW-1185">Reference proteome</keyword>
<dbReference type="InterPro" id="IPR057268">
    <property type="entry name" value="Ribosomal_L18"/>
</dbReference>
<comment type="subunit">
    <text evidence="7">Part of the 50S ribosomal subunit; part of the 5S rRNA/L5/L18/L25 subcomplex. Contacts the 5S and 23S rRNAs.</text>
</comment>
<evidence type="ECO:0000256" key="7">
    <source>
        <dbReference type="HAMAP-Rule" id="MF_01337"/>
    </source>
</evidence>
<evidence type="ECO:0000313" key="9">
    <source>
        <dbReference type="Proteomes" id="UP001206312"/>
    </source>
</evidence>